<dbReference type="Gene3D" id="3.30.870.10">
    <property type="entry name" value="Endonuclease Chain A"/>
    <property type="match status" value="1"/>
</dbReference>
<dbReference type="CDD" id="cd09170">
    <property type="entry name" value="PLDc_Nuc"/>
    <property type="match status" value="1"/>
</dbReference>
<dbReference type="EMBL" id="JAMYWC010000015">
    <property type="protein sequence ID" value="MCP1175875.1"/>
    <property type="molecule type" value="Genomic_DNA"/>
</dbReference>
<dbReference type="InterPro" id="IPR001736">
    <property type="entry name" value="PLipase_D/transphosphatidylase"/>
</dbReference>
<dbReference type="GO" id="GO:0016042">
    <property type="term" value="P:lipid catabolic process"/>
    <property type="evidence" value="ECO:0007669"/>
    <property type="project" value="UniProtKB-KW"/>
</dbReference>
<proteinExistence type="inferred from homology"/>
<dbReference type="InterPro" id="IPR051406">
    <property type="entry name" value="PLD_domain"/>
</dbReference>
<dbReference type="Proteomes" id="UP001162793">
    <property type="component" value="Unassembled WGS sequence"/>
</dbReference>
<organism evidence="8 9">
    <name type="scientific">Ralstonia chuxiongensis</name>
    <dbReference type="NCBI Taxonomy" id="2957504"/>
    <lineage>
        <taxon>Bacteria</taxon>
        <taxon>Pseudomonadati</taxon>
        <taxon>Pseudomonadota</taxon>
        <taxon>Betaproteobacteria</taxon>
        <taxon>Burkholderiales</taxon>
        <taxon>Burkholderiaceae</taxon>
        <taxon>Ralstonia</taxon>
    </lineage>
</organism>
<dbReference type="SUPFAM" id="SSF56024">
    <property type="entry name" value="Phospholipase D/nuclease"/>
    <property type="match status" value="1"/>
</dbReference>
<dbReference type="PANTHER" id="PTHR43856">
    <property type="entry name" value="CARDIOLIPIN HYDROLASE"/>
    <property type="match status" value="1"/>
</dbReference>
<evidence type="ECO:0000256" key="3">
    <source>
        <dbReference type="ARBA" id="ARBA00012027"/>
    </source>
</evidence>
<evidence type="ECO:0000256" key="2">
    <source>
        <dbReference type="ARBA" id="ARBA00008664"/>
    </source>
</evidence>
<dbReference type="AlphaFoldDB" id="A0AA42BK49"/>
<evidence type="ECO:0000256" key="1">
    <source>
        <dbReference type="ARBA" id="ARBA00000798"/>
    </source>
</evidence>
<dbReference type="PROSITE" id="PS50035">
    <property type="entry name" value="PLD"/>
    <property type="match status" value="1"/>
</dbReference>
<dbReference type="Pfam" id="PF13091">
    <property type="entry name" value="PLDc_2"/>
    <property type="match status" value="1"/>
</dbReference>
<dbReference type="EC" id="3.1.4.4" evidence="3"/>
<dbReference type="InterPro" id="IPR025202">
    <property type="entry name" value="PLD-like_dom"/>
</dbReference>
<dbReference type="GO" id="GO:0004630">
    <property type="term" value="F:phospholipase D activity"/>
    <property type="evidence" value="ECO:0007669"/>
    <property type="project" value="UniProtKB-EC"/>
</dbReference>
<comment type="similarity">
    <text evidence="2">Belongs to the phospholipase D family.</text>
</comment>
<keyword evidence="4" id="KW-0378">Hydrolase</keyword>
<keyword evidence="6" id="KW-0443">Lipid metabolism</keyword>
<evidence type="ECO:0000313" key="8">
    <source>
        <dbReference type="EMBL" id="MCP1175875.1"/>
    </source>
</evidence>
<feature type="domain" description="PLD phosphodiesterase" evidence="7">
    <location>
        <begin position="125"/>
        <end position="152"/>
    </location>
</feature>
<comment type="catalytic activity">
    <reaction evidence="1">
        <text>a 1,2-diacyl-sn-glycero-3-phosphocholine + H2O = a 1,2-diacyl-sn-glycero-3-phosphate + choline + H(+)</text>
        <dbReference type="Rhea" id="RHEA:14445"/>
        <dbReference type="ChEBI" id="CHEBI:15354"/>
        <dbReference type="ChEBI" id="CHEBI:15377"/>
        <dbReference type="ChEBI" id="CHEBI:15378"/>
        <dbReference type="ChEBI" id="CHEBI:57643"/>
        <dbReference type="ChEBI" id="CHEBI:58608"/>
        <dbReference type="EC" id="3.1.4.4"/>
    </reaction>
</comment>
<evidence type="ECO:0000256" key="4">
    <source>
        <dbReference type="ARBA" id="ARBA00022801"/>
    </source>
</evidence>
<keyword evidence="9" id="KW-1185">Reference proteome</keyword>
<evidence type="ECO:0000259" key="7">
    <source>
        <dbReference type="PROSITE" id="PS50035"/>
    </source>
</evidence>
<evidence type="ECO:0000313" key="9">
    <source>
        <dbReference type="Proteomes" id="UP001162793"/>
    </source>
</evidence>
<sequence length="191" mass="20612">MAMIPVPSDNRDQTMRILGLALVLTLLAPAAIAAQALPPGAQFEVGFSPKRGSLATVLRGIESAKSSIRVAAYGFTSKPIALALLDAQRRGVDVQVVADKGSNGKGYTATTFLANQGVAVRLNGLYAIHHHKFMVIDGKHVELGSFNYSAAAADRNAENVLLLWNVPPIAAEYTREWQRLWDEATPLEKVY</sequence>
<dbReference type="PANTHER" id="PTHR43856:SF1">
    <property type="entry name" value="MITOCHONDRIAL CARDIOLIPIN HYDROLASE"/>
    <property type="match status" value="1"/>
</dbReference>
<keyword evidence="5" id="KW-0442">Lipid degradation</keyword>
<protein>
    <recommendedName>
        <fullName evidence="3">phospholipase D</fullName>
        <ecNumber evidence="3">3.1.4.4</ecNumber>
    </recommendedName>
</protein>
<dbReference type="RefSeq" id="WP_253543167.1">
    <property type="nucleotide sequence ID" value="NZ_JAMYWC010000015.1"/>
</dbReference>
<evidence type="ECO:0000256" key="6">
    <source>
        <dbReference type="ARBA" id="ARBA00023098"/>
    </source>
</evidence>
<evidence type="ECO:0000256" key="5">
    <source>
        <dbReference type="ARBA" id="ARBA00022963"/>
    </source>
</evidence>
<accession>A0AA42BK49</accession>
<dbReference type="GO" id="GO:0006793">
    <property type="term" value="P:phosphorus metabolic process"/>
    <property type="evidence" value="ECO:0007669"/>
    <property type="project" value="UniProtKB-ARBA"/>
</dbReference>
<dbReference type="GO" id="GO:0016891">
    <property type="term" value="F:RNA endonuclease activity producing 5'-phosphomonoesters, hydrolytic mechanism"/>
    <property type="evidence" value="ECO:0007669"/>
    <property type="project" value="TreeGrafter"/>
</dbReference>
<dbReference type="SMART" id="SM00155">
    <property type="entry name" value="PLDc"/>
    <property type="match status" value="1"/>
</dbReference>
<gene>
    <name evidence="8" type="ORF">NKG59_26205</name>
</gene>
<reference evidence="9" key="1">
    <citation type="journal article" date="2023" name="Front. Microbiol.">
        <title>Ralstonia chuxiongensis sp. nov., Ralstonia mojiangensis sp. nov., and Ralstonia soli sp. nov., isolated from tobacco fields, are three novel species in the family Burkholderiaceae.</title>
        <authorList>
            <person name="Lu C.H."/>
            <person name="Zhang Y.Y."/>
            <person name="Jiang N."/>
            <person name="Chen W."/>
            <person name="Shao X."/>
            <person name="Zhao Z.M."/>
            <person name="Lu W.L."/>
            <person name="Hu X."/>
            <person name="Xi Y.X."/>
            <person name="Zou S.Y."/>
            <person name="Wei Q.J."/>
            <person name="Lin Z.L."/>
            <person name="Gong L."/>
            <person name="Gai X.T."/>
            <person name="Zhang L.Q."/>
            <person name="Li J.Y."/>
            <person name="Jin Y."/>
            <person name="Xia Z.Y."/>
        </authorList>
    </citation>
    <scope>NUCLEOTIDE SEQUENCE [LARGE SCALE GENOMIC DNA]</scope>
    <source>
        <strain evidence="9">21YRMH01-3</strain>
    </source>
</reference>
<name>A0AA42BK49_9RALS</name>
<comment type="caution">
    <text evidence="8">The sequence shown here is derived from an EMBL/GenBank/DDBJ whole genome shotgun (WGS) entry which is preliminary data.</text>
</comment>